<evidence type="ECO:0000256" key="1">
    <source>
        <dbReference type="SAM" id="Coils"/>
    </source>
</evidence>
<evidence type="ECO:0000256" key="2">
    <source>
        <dbReference type="SAM" id="MobiDB-lite"/>
    </source>
</evidence>
<feature type="compositionally biased region" description="Polar residues" evidence="2">
    <location>
        <begin position="12"/>
        <end position="29"/>
    </location>
</feature>
<keyword evidence="1" id="KW-0175">Coiled coil</keyword>
<dbReference type="EMBL" id="UGJF01000001">
    <property type="protein sequence ID" value="STQ87442.1"/>
    <property type="molecule type" value="Genomic_DNA"/>
</dbReference>
<feature type="coiled-coil region" evidence="1">
    <location>
        <begin position="2271"/>
        <end position="2305"/>
    </location>
</feature>
<evidence type="ECO:0000259" key="3">
    <source>
        <dbReference type="PROSITE" id="PS51208"/>
    </source>
</evidence>
<organism evidence="4 5">
    <name type="scientific">Helicobacter pullorum</name>
    <dbReference type="NCBI Taxonomy" id="35818"/>
    <lineage>
        <taxon>Bacteria</taxon>
        <taxon>Pseudomonadati</taxon>
        <taxon>Campylobacterota</taxon>
        <taxon>Epsilonproteobacteria</taxon>
        <taxon>Campylobacterales</taxon>
        <taxon>Helicobacteraceae</taxon>
        <taxon>Helicobacter</taxon>
    </lineage>
</organism>
<proteinExistence type="predicted"/>
<dbReference type="PROSITE" id="PS51208">
    <property type="entry name" value="AUTOTRANSPORTER"/>
    <property type="match status" value="1"/>
</dbReference>
<dbReference type="SMART" id="SM00869">
    <property type="entry name" value="Autotransporter"/>
    <property type="match status" value="1"/>
</dbReference>
<gene>
    <name evidence="4" type="ORF">NCTC13156_00260</name>
</gene>
<feature type="region of interest" description="Disordered" evidence="2">
    <location>
        <begin position="1"/>
        <end position="97"/>
    </location>
</feature>
<name>A0A377PYD5_9HELI</name>
<feature type="compositionally biased region" description="Basic and acidic residues" evidence="2">
    <location>
        <begin position="1"/>
        <end position="11"/>
    </location>
</feature>
<dbReference type="Proteomes" id="UP000255269">
    <property type="component" value="Unassembled WGS sequence"/>
</dbReference>
<protein>
    <recommendedName>
        <fullName evidence="3">Autotransporter domain-containing protein</fullName>
    </recommendedName>
</protein>
<evidence type="ECO:0000313" key="5">
    <source>
        <dbReference type="Proteomes" id="UP000255269"/>
    </source>
</evidence>
<accession>A0A377PYD5</accession>
<sequence>MDSKSKLESKNPNKIQTTKIQDSKIQLESNPKDLAKLESNSPKLKDSKVSKTSKDSMKLESSPKLDSKTSQKSNSKSKSPKIQKVKNTCDSKQSKKSKNSSKLKSFIRTIPISIALASALSSQAVADWSTDGGACSSGDFNCTISKDLNLTSTRGNIQIVATGKVGTLTIDSGYNVAKVLNSPFGDNGIFSIQGTAEGLTNNGTITAIGSWRNIVVGAENNTSASIGNIVNNGTMVSINTNMLLHGRVDSIVNSGTIILNSGTNQAWSSVFAIENQVGADLTFSDQSLTQSTTNYKNIIWTQDRRATSLGNIVAKDNARLEGNFDFKNRFTGESITFQDSASMTGNISLAGNSAITNGITIGGNSSGGSGNNASLTGNISLAGQSRISKILIDGSNMGGSGTNGTPKLQGNITLNTSNGITDGITITNGGTLAGNINAQSSSSIGGIAINNGSLAGNISLTNNARIQNGIVLDNSANMTGDISMQGNSRIDSIDIAGTLDGNVSAVWGNGGNGTINQMDISGVITQKVQLDNNSKISTLNLNGGTITGGINFQGLTTNSNGDTATIDNLTLNNDAHIGGIDIGNTSGGNAKGVISNLTLNNTASIGSIVNNRGTISELTLNNDSTITNGITNAVEGNIGTITSNTNNINNIITNEGTINELVVSKGTITYIDSSNSGVVDTLLQVENGATLKMGANGDGMITIGSDLGSVLDLKQGSTFEGNLRNASAIKKWDNLSNIQGSFINASGASVGDLIAGEIRDNLLNEGEITNLTINKNIGTLTNNGSGVINTLIIQDGSNIANGIINDASSTITTLTINDGANVTGGITNNSNIGSLNLQENVTYDGSGSITNALDISSTKTLTATNNGINILFANGATGTINNAGIISGNLNNQNGSTIKTFNTGSISGNLTNDARATIETLNVDSNVGSIANSGEINTLNVTGNVTNGITNDSNIANLNVNSNVTYAGAGSITNALDIDGAQTQFTISNGASNTLTLTDTAGANSVKTITNEGTIIGNLINTLSTDWIGGTLEGNFTNNSGATLQSLSNGTITGNLTNNGSIVSLDSGTIGGSLDNQAGGIINTLHSSVVGNLSNAGVVKDFIVDSDMDYTGDGTIANSMTILNNNTLNIGNSPNNGTININFGASATGTIGNAGTINGNITNLAASTIKNFTNESTGKIDGNIINRGIITSFTNFGSFEGNLTNNKTIGNLTTGAITGSIANSGNINTLNVAGNVTNGITNKASSTITTLTINNGASLGSGITNEGNITTLTNNQANTNITNTHNIGTLDINANTTYSGDGNITNEINVESGDTLTIGSGSDTLKFNATNGTINNAGTIKGTIDNIKGSSISVFDNSGSITGIINNGHIVEFTNNASGIIDNFVNNTTISFFENNGVIKDFSGDGIIYGVLNSKEIAGDFINVATSLQNTGTITGDVQLIGNQQNCGNEICKTSDLINEGIIDGTFINEAGKEMNAVKNTGVMGGISNEGNITTINTGSINGSIANSGEITTLNVTGNVNNGITHTAGSITNLTIDKGVILGNNGITNNAAIGNFTNNANITYSGNGSITGNFINASDSTITLNNNNNLILNGNGNAFNNDGTLKGTISNIGALASFTNTGSITGLESGNITGLLSNSHTGIIDNLVVNGNVSQMQNAGNIADAIIKSEITNGIINGDSNYKQATIGKLDIQASLGSNGLQNAGTITSLINNFSNTNLINAGNIGSLDIQKNLNYSGSGSITDSINIASNTTLTTNGITLNANNGNVNNLGTIAGNLTLEGNSNSVTNSGSITTIINNADNSSLTNHSNIGSLAVNENLTYNGNGSITNALEVAKDKTLTIGSNGTLSFNSAKGSVNNAGTIAGNLSNVSNSTLVNFTNFGITSQINGSITNSGLITYLENQGTISNSITNNANATITSFNNSGTINGDINNEGTITSIDNSGVITGEIVSGSNGQTSQIDKIINTGTIGTAKTKVATFKTLVASNQDASSNFSDAISLNTITTTEISNGGLINGNIRVKGQSDIQELNNTDTIAGCIILEGGRIGNINNTNGAIANCMSFSNGASVDNLNNSGTIKDKITNNSGNITVNNSGSIGGITTSNGGNTTIINGGMDKPGGNIGAITNTGSNSNTHIDGWTLDNPDNPSNPIIIADGSNKDGIHLKEDSIFVEGNLESGKIYNYYDYIQNEDKESIGQEFSQDDELFNALTFIPIFNPTDNGDGTFSVGLDTQELSGKTLGASLIYSSRMRQINTNSMLREINVKNFKTDFEILEQRERLKNQQALLENYKQQRESYLNELTKDNKELKRVSSKESTSLSTYANNSNIKSDAIEVVDYYNKDTLASLDNLQATTKANQETYSNLDLLRELDDIFISHTGDKDNLYTFALPYTRYTSAQLDGGVGTLKSHASGILAGAQAKLPSERGILGIYFGYESSDKQVGQQRLDFDEKVYYGGLTYYNVFARKGVSEYYLSANTRIDKGDTNLYKTYRSGSTTIDSQVDSYGYGADLKVGANYYNIYNNSVLSPEIGVSYQGISTDSFRLRHLGGVSEHYYAQDVNFFDISASLRWQRAWNNVFKTMASLGAMYNVYNDAKGSGVIAGLKQSADINVEELYGTTQVGISYALGENANIALNYSGIFANGVQSHAGYIRLGVWW</sequence>
<feature type="compositionally biased region" description="Basic and acidic residues" evidence="2">
    <location>
        <begin position="43"/>
        <end position="69"/>
    </location>
</feature>
<dbReference type="SUPFAM" id="SSF103515">
    <property type="entry name" value="Autotransporter"/>
    <property type="match status" value="1"/>
</dbReference>
<dbReference type="InterPro" id="IPR036709">
    <property type="entry name" value="Autotransporte_beta_dom_sf"/>
</dbReference>
<dbReference type="InterPro" id="IPR005546">
    <property type="entry name" value="Autotransporte_beta"/>
</dbReference>
<reference evidence="4 5" key="1">
    <citation type="submission" date="2018-06" db="EMBL/GenBank/DDBJ databases">
        <authorList>
            <consortium name="Pathogen Informatics"/>
            <person name="Doyle S."/>
        </authorList>
    </citation>
    <scope>NUCLEOTIDE SEQUENCE [LARGE SCALE GENOMIC DNA]</scope>
    <source>
        <strain evidence="4 5">NCTC13156</strain>
    </source>
</reference>
<dbReference type="RefSeq" id="WP_115056648.1">
    <property type="nucleotide sequence ID" value="NZ_UGJF01000001.1"/>
</dbReference>
<feature type="domain" description="Autotransporter" evidence="3">
    <location>
        <begin position="2377"/>
        <end position="2654"/>
    </location>
</feature>
<evidence type="ECO:0000313" key="4">
    <source>
        <dbReference type="EMBL" id="STQ87442.1"/>
    </source>
</evidence>